<sequence>FKLVFIFVKLQDVDKAIFSEANLVVSPRLIGVDSVTVSICKVVKMALDYVNRHIHLSFDVAALGPTAAPNADTRCLMQIVYPVPLGLEITKTSVCCKNVHDG</sequence>
<evidence type="ECO:0000313" key="2">
    <source>
        <dbReference type="Proteomes" id="UP001195769"/>
    </source>
</evidence>
<dbReference type="EMBL" id="JABBWK010000055">
    <property type="protein sequence ID" value="KAG1896413.1"/>
    <property type="molecule type" value="Genomic_DNA"/>
</dbReference>
<dbReference type="GeneID" id="64656883"/>
<evidence type="ECO:0000313" key="1">
    <source>
        <dbReference type="EMBL" id="KAG1896413.1"/>
    </source>
</evidence>
<dbReference type="AlphaFoldDB" id="A0AAD4HH58"/>
<keyword evidence="2" id="KW-1185">Reference proteome</keyword>
<comment type="caution">
    <text evidence="1">The sequence shown here is derived from an EMBL/GenBank/DDBJ whole genome shotgun (WGS) entry which is preliminary data.</text>
</comment>
<protein>
    <submittedName>
        <fullName evidence="1">Uncharacterized protein</fullName>
    </submittedName>
</protein>
<dbReference type="Gene3D" id="3.40.800.10">
    <property type="entry name" value="Ureohydrolase domain"/>
    <property type="match status" value="1"/>
</dbReference>
<dbReference type="RefSeq" id="XP_041221989.1">
    <property type="nucleotide sequence ID" value="XM_041362585.1"/>
</dbReference>
<reference evidence="1" key="1">
    <citation type="journal article" date="2020" name="New Phytol.">
        <title>Comparative genomics reveals dynamic genome evolution in host specialist ectomycorrhizal fungi.</title>
        <authorList>
            <person name="Lofgren L.A."/>
            <person name="Nguyen N.H."/>
            <person name="Vilgalys R."/>
            <person name="Ruytinx J."/>
            <person name="Liao H.L."/>
            <person name="Branco S."/>
            <person name="Kuo A."/>
            <person name="LaButti K."/>
            <person name="Lipzen A."/>
            <person name="Andreopoulos W."/>
            <person name="Pangilinan J."/>
            <person name="Riley R."/>
            <person name="Hundley H."/>
            <person name="Na H."/>
            <person name="Barry K."/>
            <person name="Grigoriev I.V."/>
            <person name="Stajich J.E."/>
            <person name="Kennedy P.G."/>
        </authorList>
    </citation>
    <scope>NUCLEOTIDE SEQUENCE</scope>
    <source>
        <strain evidence="1">FC203</strain>
    </source>
</reference>
<name>A0AAD4HH58_9AGAM</name>
<organism evidence="1 2">
    <name type="scientific">Suillus fuscotomentosus</name>
    <dbReference type="NCBI Taxonomy" id="1912939"/>
    <lineage>
        <taxon>Eukaryota</taxon>
        <taxon>Fungi</taxon>
        <taxon>Dikarya</taxon>
        <taxon>Basidiomycota</taxon>
        <taxon>Agaricomycotina</taxon>
        <taxon>Agaricomycetes</taxon>
        <taxon>Agaricomycetidae</taxon>
        <taxon>Boletales</taxon>
        <taxon>Suillineae</taxon>
        <taxon>Suillaceae</taxon>
        <taxon>Suillus</taxon>
    </lineage>
</organism>
<accession>A0AAD4HH58</accession>
<gene>
    <name evidence="1" type="ORF">F5891DRAFT_1053697</name>
</gene>
<dbReference type="Proteomes" id="UP001195769">
    <property type="component" value="Unassembled WGS sequence"/>
</dbReference>
<dbReference type="SUPFAM" id="SSF52768">
    <property type="entry name" value="Arginase/deacetylase"/>
    <property type="match status" value="1"/>
</dbReference>
<proteinExistence type="predicted"/>
<feature type="non-terminal residue" evidence="1">
    <location>
        <position position="102"/>
    </location>
</feature>
<dbReference type="InterPro" id="IPR023696">
    <property type="entry name" value="Ureohydrolase_dom_sf"/>
</dbReference>